<feature type="domain" description="PilZ" evidence="1">
    <location>
        <begin position="6"/>
        <end position="90"/>
    </location>
</feature>
<sequence>MAYEHDRRTSARHTEDCSIYFFGEGSQGTWQLRGVVSDVSGEGLGFRSQHKWDVGTILWCAVPSKAIYSRAMVCHCTGRPWDRKTGVRFLAGPLARD</sequence>
<dbReference type="AlphaFoldDB" id="A0A7S7SH80"/>
<accession>A0A7S7SH80</accession>
<name>A0A7S7SH80_PALFE</name>
<organism evidence="2 3">
    <name type="scientific">Paludibaculum fermentans</name>
    <dbReference type="NCBI Taxonomy" id="1473598"/>
    <lineage>
        <taxon>Bacteria</taxon>
        <taxon>Pseudomonadati</taxon>
        <taxon>Acidobacteriota</taxon>
        <taxon>Terriglobia</taxon>
        <taxon>Bryobacterales</taxon>
        <taxon>Bryobacteraceae</taxon>
        <taxon>Paludibaculum</taxon>
    </lineage>
</organism>
<dbReference type="KEGG" id="pfer:IRI77_22785"/>
<proteinExistence type="predicted"/>
<dbReference type="InterPro" id="IPR009875">
    <property type="entry name" value="PilZ_domain"/>
</dbReference>
<dbReference type="GO" id="GO:0035438">
    <property type="term" value="F:cyclic-di-GMP binding"/>
    <property type="evidence" value="ECO:0007669"/>
    <property type="project" value="InterPro"/>
</dbReference>
<keyword evidence="3" id="KW-1185">Reference proteome</keyword>
<dbReference type="SUPFAM" id="SSF141371">
    <property type="entry name" value="PilZ domain-like"/>
    <property type="match status" value="1"/>
</dbReference>
<dbReference type="Pfam" id="PF07238">
    <property type="entry name" value="PilZ"/>
    <property type="match status" value="1"/>
</dbReference>
<protein>
    <submittedName>
        <fullName evidence="2">PilZ domain-containing protein</fullName>
    </submittedName>
</protein>
<reference evidence="2 3" key="1">
    <citation type="submission" date="2020-10" db="EMBL/GenBank/DDBJ databases">
        <title>Complete genome sequence of Paludibaculum fermentans P105T, a facultatively anaerobic acidobacterium capable of dissimilatory Fe(III) reduction.</title>
        <authorList>
            <person name="Dedysh S.N."/>
            <person name="Beletsky A.V."/>
            <person name="Kulichevskaya I.S."/>
            <person name="Mardanov A.V."/>
            <person name="Ravin N.V."/>
        </authorList>
    </citation>
    <scope>NUCLEOTIDE SEQUENCE [LARGE SCALE GENOMIC DNA]</scope>
    <source>
        <strain evidence="2 3">P105</strain>
    </source>
</reference>
<gene>
    <name evidence="2" type="ORF">IRI77_22785</name>
</gene>
<evidence type="ECO:0000313" key="3">
    <source>
        <dbReference type="Proteomes" id="UP000593892"/>
    </source>
</evidence>
<evidence type="ECO:0000313" key="2">
    <source>
        <dbReference type="EMBL" id="QOY85642.1"/>
    </source>
</evidence>
<evidence type="ECO:0000259" key="1">
    <source>
        <dbReference type="Pfam" id="PF07238"/>
    </source>
</evidence>
<dbReference type="Proteomes" id="UP000593892">
    <property type="component" value="Chromosome"/>
</dbReference>
<dbReference type="RefSeq" id="WP_194447312.1">
    <property type="nucleotide sequence ID" value="NZ_CP063849.1"/>
</dbReference>
<dbReference type="EMBL" id="CP063849">
    <property type="protein sequence ID" value="QOY85642.1"/>
    <property type="molecule type" value="Genomic_DNA"/>
</dbReference>